<organism evidence="1 2">
    <name type="scientific">Paratissierella segnis</name>
    <dbReference type="NCBI Taxonomy" id="2763679"/>
    <lineage>
        <taxon>Bacteria</taxon>
        <taxon>Bacillati</taxon>
        <taxon>Bacillota</taxon>
        <taxon>Tissierellia</taxon>
        <taxon>Tissierellales</taxon>
        <taxon>Tissierellaceae</taxon>
        <taxon>Paratissierella</taxon>
    </lineage>
</organism>
<gene>
    <name evidence="1" type="ORF">H8707_14005</name>
</gene>
<dbReference type="RefSeq" id="WP_262430795.1">
    <property type="nucleotide sequence ID" value="NZ_JACRTG010000034.1"/>
</dbReference>
<sequence>MSNVENVSTAKPKVGGAVYSAPLGTTLPIDAVTALDAAFKSLGYISEDGLRNENSPSSEIIKAWGGDNVAVVQTDKPDTFKYTLIEATNVDVLKEVYGQENITGTLETGIKITANAKELEEHCLVVDMVLKAGILKRIVIPNGKVSEIGEISYVDADAIGYETTLQAMPDTTENTHYEYIQKPVGAGE</sequence>
<comment type="caution">
    <text evidence="1">The sequence shown here is derived from an EMBL/GenBank/DDBJ whole genome shotgun (WGS) entry which is preliminary data.</text>
</comment>
<dbReference type="EMBL" id="JACRTG010000034">
    <property type="protein sequence ID" value="MBC8589328.1"/>
    <property type="molecule type" value="Genomic_DNA"/>
</dbReference>
<keyword evidence="2" id="KW-1185">Reference proteome</keyword>
<proteinExistence type="predicted"/>
<dbReference type="Pfam" id="PF25681">
    <property type="entry name" value="Phage_TTP_17"/>
    <property type="match status" value="1"/>
</dbReference>
<name>A0A926EW04_9FIRM</name>
<accession>A0A926EW04</accession>
<dbReference type="Proteomes" id="UP000601171">
    <property type="component" value="Unassembled WGS sequence"/>
</dbReference>
<reference evidence="1" key="1">
    <citation type="submission" date="2020-08" db="EMBL/GenBank/DDBJ databases">
        <title>Genome public.</title>
        <authorList>
            <person name="Liu C."/>
            <person name="Sun Q."/>
        </authorList>
    </citation>
    <scope>NUCLEOTIDE SEQUENCE</scope>
    <source>
        <strain evidence="1">BX21</strain>
    </source>
</reference>
<dbReference type="InterPro" id="IPR058154">
    <property type="entry name" value="Bxb1_TTP-like"/>
</dbReference>
<dbReference type="AlphaFoldDB" id="A0A926EW04"/>
<evidence type="ECO:0000313" key="2">
    <source>
        <dbReference type="Proteomes" id="UP000601171"/>
    </source>
</evidence>
<evidence type="ECO:0000313" key="1">
    <source>
        <dbReference type="EMBL" id="MBC8589328.1"/>
    </source>
</evidence>
<protein>
    <submittedName>
        <fullName evidence="1">Phage tail protein</fullName>
    </submittedName>
</protein>